<comment type="caution">
    <text evidence="2">The sequence shown here is derived from an EMBL/GenBank/DDBJ whole genome shotgun (WGS) entry which is preliminary data.</text>
</comment>
<keyword evidence="3" id="KW-1185">Reference proteome</keyword>
<feature type="domain" description="Helix-turn-helix" evidence="1">
    <location>
        <begin position="2"/>
        <end position="41"/>
    </location>
</feature>
<reference evidence="2 3" key="1">
    <citation type="journal article" date="2022" name="Allergy">
        <title>Genome assembly and annotation of Periplaneta americana reveal a comprehensive cockroach allergen profile.</title>
        <authorList>
            <person name="Wang L."/>
            <person name="Xiong Q."/>
            <person name="Saelim N."/>
            <person name="Wang L."/>
            <person name="Nong W."/>
            <person name="Wan A.T."/>
            <person name="Shi M."/>
            <person name="Liu X."/>
            <person name="Cao Q."/>
            <person name="Hui J.H.L."/>
            <person name="Sookrung N."/>
            <person name="Leung T.F."/>
            <person name="Tungtrongchitr A."/>
            <person name="Tsui S.K.W."/>
        </authorList>
    </citation>
    <scope>NUCLEOTIDE SEQUENCE [LARGE SCALE GENOMIC DNA]</scope>
    <source>
        <strain evidence="2">PWHHKU_190912</strain>
    </source>
</reference>
<sequence>MGILKTLVHRAVSISDPEQLDTEFQHLKLTLQQNGFLAEDITTSLNRARHKKKQQQTDSQEAEKLAIACLLFTGKLSGKISRLLY</sequence>
<evidence type="ECO:0000259" key="1">
    <source>
        <dbReference type="Pfam" id="PF26215"/>
    </source>
</evidence>
<dbReference type="InterPro" id="IPR058912">
    <property type="entry name" value="HTH_animal"/>
</dbReference>
<evidence type="ECO:0000313" key="3">
    <source>
        <dbReference type="Proteomes" id="UP001148838"/>
    </source>
</evidence>
<proteinExistence type="predicted"/>
<gene>
    <name evidence="2" type="ORF">ANN_19160</name>
</gene>
<protein>
    <recommendedName>
        <fullName evidence="1">Helix-turn-helix domain-containing protein</fullName>
    </recommendedName>
</protein>
<name>A0ABQ8S933_PERAM</name>
<dbReference type="Proteomes" id="UP001148838">
    <property type="component" value="Unassembled WGS sequence"/>
</dbReference>
<dbReference type="Pfam" id="PF26215">
    <property type="entry name" value="HTH_animal"/>
    <property type="match status" value="1"/>
</dbReference>
<organism evidence="2 3">
    <name type="scientific">Periplaneta americana</name>
    <name type="common">American cockroach</name>
    <name type="synonym">Blatta americana</name>
    <dbReference type="NCBI Taxonomy" id="6978"/>
    <lineage>
        <taxon>Eukaryota</taxon>
        <taxon>Metazoa</taxon>
        <taxon>Ecdysozoa</taxon>
        <taxon>Arthropoda</taxon>
        <taxon>Hexapoda</taxon>
        <taxon>Insecta</taxon>
        <taxon>Pterygota</taxon>
        <taxon>Neoptera</taxon>
        <taxon>Polyneoptera</taxon>
        <taxon>Dictyoptera</taxon>
        <taxon>Blattodea</taxon>
        <taxon>Blattoidea</taxon>
        <taxon>Blattidae</taxon>
        <taxon>Blattinae</taxon>
        <taxon>Periplaneta</taxon>
    </lineage>
</organism>
<accession>A0ABQ8S933</accession>
<dbReference type="EMBL" id="JAJSOF020000031">
    <property type="protein sequence ID" value="KAJ4430572.1"/>
    <property type="molecule type" value="Genomic_DNA"/>
</dbReference>
<evidence type="ECO:0000313" key="2">
    <source>
        <dbReference type="EMBL" id="KAJ4430572.1"/>
    </source>
</evidence>